<dbReference type="Gene3D" id="3.30.2310.20">
    <property type="entry name" value="RelE-like"/>
    <property type="match status" value="1"/>
</dbReference>
<evidence type="ECO:0000313" key="2">
    <source>
        <dbReference type="Proteomes" id="UP000199288"/>
    </source>
</evidence>
<proteinExistence type="predicted"/>
<dbReference type="SUPFAM" id="SSF143011">
    <property type="entry name" value="RelE-like"/>
    <property type="match status" value="1"/>
</dbReference>
<keyword evidence="2" id="KW-1185">Reference proteome</keyword>
<dbReference type="InterPro" id="IPR035093">
    <property type="entry name" value="RelE/ParE_toxin_dom_sf"/>
</dbReference>
<name>A0A1H4A0R1_9ACTO</name>
<dbReference type="AlphaFoldDB" id="A0A1H4A0R1"/>
<reference evidence="2" key="1">
    <citation type="submission" date="2016-10" db="EMBL/GenBank/DDBJ databases">
        <authorList>
            <person name="Varghese N."/>
            <person name="Submissions S."/>
        </authorList>
    </citation>
    <scope>NUCLEOTIDE SEQUENCE [LARGE SCALE GENOMIC DNA]</scope>
    <source>
        <strain evidence="2">KPR-1</strain>
    </source>
</reference>
<sequence>MIRSFADKRTARIWDEIYVRALDPKLQRATLRKLEYLHAARDVEDLRVPPGNRLEQLKGDRAGQFSIRVNDQWRICFRWTDGAADDVELVDYH</sequence>
<protein>
    <submittedName>
        <fullName evidence="1">Proteic killer suppression protein</fullName>
    </submittedName>
</protein>
<dbReference type="InterPro" id="IPR007711">
    <property type="entry name" value="HigB-1"/>
</dbReference>
<gene>
    <name evidence="1" type="ORF">SAMN02910418_01289</name>
</gene>
<dbReference type="EMBL" id="FNQV01000007">
    <property type="protein sequence ID" value="SEA29639.1"/>
    <property type="molecule type" value="Genomic_DNA"/>
</dbReference>
<dbReference type="PANTHER" id="PTHR40266">
    <property type="entry name" value="TOXIN HIGB-1"/>
    <property type="match status" value="1"/>
</dbReference>
<dbReference type="PANTHER" id="PTHR40266:SF2">
    <property type="entry name" value="TOXIN HIGB-1"/>
    <property type="match status" value="1"/>
</dbReference>
<dbReference type="RefSeq" id="WP_092563836.1">
    <property type="nucleotide sequence ID" value="NZ_FNQV01000007.1"/>
</dbReference>
<dbReference type="Pfam" id="PF05015">
    <property type="entry name" value="HigB-like_toxin"/>
    <property type="match status" value="1"/>
</dbReference>
<dbReference type="Proteomes" id="UP000199288">
    <property type="component" value="Unassembled WGS sequence"/>
</dbReference>
<evidence type="ECO:0000313" key="1">
    <source>
        <dbReference type="EMBL" id="SEA29639.1"/>
    </source>
</evidence>
<dbReference type="OrthoDB" id="9801102at2"/>
<organism evidence="1 2">
    <name type="scientific">Bowdeniella nasicola</name>
    <dbReference type="NCBI Taxonomy" id="208480"/>
    <lineage>
        <taxon>Bacteria</taxon>
        <taxon>Bacillati</taxon>
        <taxon>Actinomycetota</taxon>
        <taxon>Actinomycetes</taxon>
        <taxon>Actinomycetales</taxon>
        <taxon>Actinomycetaceae</taxon>
        <taxon>Bowdeniella</taxon>
    </lineage>
</organism>
<accession>A0A1H4A0R1</accession>